<keyword evidence="2" id="KW-1185">Reference proteome</keyword>
<dbReference type="EMBL" id="JACBKZ010000009">
    <property type="protein sequence ID" value="KAF5942560.1"/>
    <property type="molecule type" value="Genomic_DNA"/>
</dbReference>
<name>A0A7J7GPC8_CAMSI</name>
<proteinExistence type="predicted"/>
<sequence>MDPGLLRHLRLKLLCCQDLRLLHHLRLKLMHQWDLRLLHHLRLKRMHHLLKVKQVAQIITYVSSS</sequence>
<gene>
    <name evidence="1" type="ORF">HYC85_020202</name>
</gene>
<evidence type="ECO:0000313" key="1">
    <source>
        <dbReference type="EMBL" id="KAF5942560.1"/>
    </source>
</evidence>
<organism evidence="1 2">
    <name type="scientific">Camellia sinensis</name>
    <name type="common">Tea plant</name>
    <name type="synonym">Thea sinensis</name>
    <dbReference type="NCBI Taxonomy" id="4442"/>
    <lineage>
        <taxon>Eukaryota</taxon>
        <taxon>Viridiplantae</taxon>
        <taxon>Streptophyta</taxon>
        <taxon>Embryophyta</taxon>
        <taxon>Tracheophyta</taxon>
        <taxon>Spermatophyta</taxon>
        <taxon>Magnoliopsida</taxon>
        <taxon>eudicotyledons</taxon>
        <taxon>Gunneridae</taxon>
        <taxon>Pentapetalae</taxon>
        <taxon>asterids</taxon>
        <taxon>Ericales</taxon>
        <taxon>Theaceae</taxon>
        <taxon>Camellia</taxon>
    </lineage>
</organism>
<accession>A0A7J7GPC8</accession>
<evidence type="ECO:0000313" key="2">
    <source>
        <dbReference type="Proteomes" id="UP000593564"/>
    </source>
</evidence>
<protein>
    <submittedName>
        <fullName evidence="1">Uncharacterized protein</fullName>
    </submittedName>
</protein>
<comment type="caution">
    <text evidence="1">The sequence shown here is derived from an EMBL/GenBank/DDBJ whole genome shotgun (WGS) entry which is preliminary data.</text>
</comment>
<reference evidence="1 2" key="2">
    <citation type="submission" date="2020-07" db="EMBL/GenBank/DDBJ databases">
        <title>Genome assembly of wild tea tree DASZ reveals pedigree and selection history of tea varieties.</title>
        <authorList>
            <person name="Zhang W."/>
        </authorList>
    </citation>
    <scope>NUCLEOTIDE SEQUENCE [LARGE SCALE GENOMIC DNA]</scope>
    <source>
        <strain evidence="2">cv. G240</strain>
        <tissue evidence="1">Leaf</tissue>
    </source>
</reference>
<dbReference type="AlphaFoldDB" id="A0A7J7GPC8"/>
<reference evidence="2" key="1">
    <citation type="journal article" date="2020" name="Nat. Commun.">
        <title>Genome assembly of wild tea tree DASZ reveals pedigree and selection history of tea varieties.</title>
        <authorList>
            <person name="Zhang W."/>
            <person name="Zhang Y."/>
            <person name="Qiu H."/>
            <person name="Guo Y."/>
            <person name="Wan H."/>
            <person name="Zhang X."/>
            <person name="Scossa F."/>
            <person name="Alseekh S."/>
            <person name="Zhang Q."/>
            <person name="Wang P."/>
            <person name="Xu L."/>
            <person name="Schmidt M.H."/>
            <person name="Jia X."/>
            <person name="Li D."/>
            <person name="Zhu A."/>
            <person name="Guo F."/>
            <person name="Chen W."/>
            <person name="Ni D."/>
            <person name="Usadel B."/>
            <person name="Fernie A.R."/>
            <person name="Wen W."/>
        </authorList>
    </citation>
    <scope>NUCLEOTIDE SEQUENCE [LARGE SCALE GENOMIC DNA]</scope>
    <source>
        <strain evidence="2">cv. G240</strain>
    </source>
</reference>
<dbReference type="Proteomes" id="UP000593564">
    <property type="component" value="Unassembled WGS sequence"/>
</dbReference>